<dbReference type="SUPFAM" id="SSF103025">
    <property type="entry name" value="Folate-binding domain"/>
    <property type="match status" value="1"/>
</dbReference>
<dbReference type="Gene3D" id="3.30.1360.120">
    <property type="entry name" value="Probable tRNA modification gtpase trme, domain 1"/>
    <property type="match status" value="1"/>
</dbReference>
<dbReference type="PIRSF" id="PIRSF006487">
    <property type="entry name" value="GcvT"/>
    <property type="match status" value="1"/>
</dbReference>
<protein>
    <submittedName>
        <fullName evidence="3">Unannotated protein</fullName>
    </submittedName>
</protein>
<dbReference type="EMBL" id="CAFBNF010000119">
    <property type="protein sequence ID" value="CAB4945823.1"/>
    <property type="molecule type" value="Genomic_DNA"/>
</dbReference>
<feature type="domain" description="GCVT N-terminal" evidence="1">
    <location>
        <begin position="59"/>
        <end position="302"/>
    </location>
</feature>
<dbReference type="PANTHER" id="PTHR43757">
    <property type="entry name" value="AMINOMETHYLTRANSFERASE"/>
    <property type="match status" value="1"/>
</dbReference>
<dbReference type="AlphaFoldDB" id="A0A6J7JSJ5"/>
<evidence type="ECO:0000313" key="3">
    <source>
        <dbReference type="EMBL" id="CAB4945823.1"/>
    </source>
</evidence>
<dbReference type="PANTHER" id="PTHR43757:SF2">
    <property type="entry name" value="AMINOMETHYLTRANSFERASE, MITOCHONDRIAL"/>
    <property type="match status" value="1"/>
</dbReference>
<evidence type="ECO:0000259" key="2">
    <source>
        <dbReference type="Pfam" id="PF08669"/>
    </source>
</evidence>
<dbReference type="Pfam" id="PF01571">
    <property type="entry name" value="GCV_T"/>
    <property type="match status" value="1"/>
</dbReference>
<dbReference type="InterPro" id="IPR029043">
    <property type="entry name" value="GcvT/YgfZ_C"/>
</dbReference>
<dbReference type="InterPro" id="IPR013977">
    <property type="entry name" value="GcvT_C"/>
</dbReference>
<organism evidence="3">
    <name type="scientific">freshwater metagenome</name>
    <dbReference type="NCBI Taxonomy" id="449393"/>
    <lineage>
        <taxon>unclassified sequences</taxon>
        <taxon>metagenomes</taxon>
        <taxon>ecological metagenomes</taxon>
    </lineage>
</organism>
<sequence>MATGRATGWLTERVGAVTELAKKSLFYDFLARYGGTDFDSYMARSVQDEDYLNWNGHTLPYVFEDAEKEYRAVREGCALFDATPANKYRITGADAGALLDYMTTRAMSRLAPMRATYALWCNPDGMLNDDAMLLKLADDDFLLMAAEVDHLDYIAGLSERFADARVVDESQWWAGLAVQGAKSCAVLAAFGFSGVEHLRPYDIKYFDLAGGRVLVARVGFTGDLGYEIWFERSLAPAIEAAFLAAEAALGLQISGYGLTTIQLCRMESGMIVPGWDTAQTFEDPEFERSPFELAMAWNVDLDRDDFVGRDALLREQAEGSRFVMRGFEIDSQCDLLDGTELFVSSDGGDGGVVQVGTLPSVSWSHDAGRWIGLSSLRTQHAAASDCFVLIDDVRHACRIVDLPFVKSDRRRETPAPL</sequence>
<dbReference type="Pfam" id="PF08669">
    <property type="entry name" value="GCV_T_C"/>
    <property type="match status" value="1"/>
</dbReference>
<dbReference type="InterPro" id="IPR028896">
    <property type="entry name" value="GcvT/YgfZ/DmdA"/>
</dbReference>
<dbReference type="SUPFAM" id="SSF101790">
    <property type="entry name" value="Aminomethyltransferase beta-barrel domain"/>
    <property type="match status" value="1"/>
</dbReference>
<dbReference type="GO" id="GO:0005829">
    <property type="term" value="C:cytosol"/>
    <property type="evidence" value="ECO:0007669"/>
    <property type="project" value="TreeGrafter"/>
</dbReference>
<evidence type="ECO:0000259" key="1">
    <source>
        <dbReference type="Pfam" id="PF01571"/>
    </source>
</evidence>
<dbReference type="InterPro" id="IPR006222">
    <property type="entry name" value="GCVT_N"/>
</dbReference>
<proteinExistence type="predicted"/>
<accession>A0A6J7JSJ5</accession>
<reference evidence="3" key="1">
    <citation type="submission" date="2020-05" db="EMBL/GenBank/DDBJ databases">
        <authorList>
            <person name="Chiriac C."/>
            <person name="Salcher M."/>
            <person name="Ghai R."/>
            <person name="Kavagutti S V."/>
        </authorList>
    </citation>
    <scope>NUCLEOTIDE SEQUENCE</scope>
</reference>
<gene>
    <name evidence="3" type="ORF">UFOPK3773_01120</name>
</gene>
<dbReference type="InterPro" id="IPR027266">
    <property type="entry name" value="TrmE/GcvT-like"/>
</dbReference>
<name>A0A6J7JSJ5_9ZZZZ</name>
<feature type="domain" description="Aminomethyltransferase C-terminal" evidence="2">
    <location>
        <begin position="325"/>
        <end position="406"/>
    </location>
</feature>